<name>A0A243RLJ2_9ACTN</name>
<keyword evidence="3" id="KW-1185">Reference proteome</keyword>
<dbReference type="PANTHER" id="PTHR43211:SF1">
    <property type="entry name" value="BLL6422 PROTEIN"/>
    <property type="match status" value="1"/>
</dbReference>
<evidence type="ECO:0000259" key="1">
    <source>
        <dbReference type="Pfam" id="PF01557"/>
    </source>
</evidence>
<dbReference type="EMBL" id="NGFN01000289">
    <property type="protein sequence ID" value="OUC95750.1"/>
    <property type="molecule type" value="Genomic_DNA"/>
</dbReference>
<dbReference type="InterPro" id="IPR011234">
    <property type="entry name" value="Fumarylacetoacetase-like_C"/>
</dbReference>
<feature type="domain" description="Fumarylacetoacetase-like C-terminal" evidence="1">
    <location>
        <begin position="75"/>
        <end position="162"/>
    </location>
</feature>
<gene>
    <name evidence="2" type="ORF">CA983_32885</name>
</gene>
<reference evidence="2 3" key="1">
    <citation type="submission" date="2017-05" db="EMBL/GenBank/DDBJ databases">
        <title>Biotechnological potential of actinobacteria isolated from South African environments.</title>
        <authorList>
            <person name="Le Roes-Hill M."/>
            <person name="Prins A."/>
            <person name="Durrell K.A."/>
        </authorList>
    </citation>
    <scope>NUCLEOTIDE SEQUENCE [LARGE SCALE GENOMIC DNA]</scope>
    <source>
        <strain evidence="2 3">HMC13</strain>
    </source>
</reference>
<evidence type="ECO:0000313" key="3">
    <source>
        <dbReference type="Proteomes" id="UP000195105"/>
    </source>
</evidence>
<dbReference type="AlphaFoldDB" id="A0A243RLJ2"/>
<evidence type="ECO:0000313" key="2">
    <source>
        <dbReference type="EMBL" id="OUC95750.1"/>
    </source>
</evidence>
<feature type="non-terminal residue" evidence="2">
    <location>
        <position position="162"/>
    </location>
</feature>
<dbReference type="Pfam" id="PF01557">
    <property type="entry name" value="FAA_hydrolase"/>
    <property type="match status" value="1"/>
</dbReference>
<dbReference type="SUPFAM" id="SSF56529">
    <property type="entry name" value="FAH"/>
    <property type="match status" value="1"/>
</dbReference>
<protein>
    <recommendedName>
        <fullName evidence="1">Fumarylacetoacetase-like C-terminal domain-containing protein</fullName>
    </recommendedName>
</protein>
<dbReference type="Proteomes" id="UP000195105">
    <property type="component" value="Unassembled WGS sequence"/>
</dbReference>
<dbReference type="PANTHER" id="PTHR43211">
    <property type="entry name" value="FUMARYLACETOACETATE HYDROLASE"/>
    <property type="match status" value="1"/>
</dbReference>
<dbReference type="Gene3D" id="3.90.850.10">
    <property type="entry name" value="Fumarylacetoacetase-like, C-terminal domain"/>
    <property type="match status" value="1"/>
</dbReference>
<proteinExistence type="predicted"/>
<accession>A0A243RLJ2</accession>
<sequence>MRFVTYTHPDDGERVGVLDGDLIHALEPGLRLLDLLGDDGERLGAAGRRALADPRQVRKAGDVTLRAPIPQPPTVRDFMTFEQHVEGVAKLTDPQATIPPQWYEAPAFYFTNPYAIIGPDEPVPIAPGSTAFDLELEVAAVIGRPGTSLTPEQAEAHIAGYT</sequence>
<organism evidence="2 3">
    <name type="scientific">Streptomyces swartbergensis</name>
    <dbReference type="NCBI Taxonomy" id="487165"/>
    <lineage>
        <taxon>Bacteria</taxon>
        <taxon>Bacillati</taxon>
        <taxon>Actinomycetota</taxon>
        <taxon>Actinomycetes</taxon>
        <taxon>Kitasatosporales</taxon>
        <taxon>Streptomycetaceae</taxon>
        <taxon>Streptomyces</taxon>
    </lineage>
</organism>
<comment type="caution">
    <text evidence="2">The sequence shown here is derived from an EMBL/GenBank/DDBJ whole genome shotgun (WGS) entry which is preliminary data.</text>
</comment>
<dbReference type="InterPro" id="IPR036663">
    <property type="entry name" value="Fumarylacetoacetase_C_sf"/>
</dbReference>
<dbReference type="RefSeq" id="WP_143645610.1">
    <property type="nucleotide sequence ID" value="NZ_NGFN01000289.1"/>
</dbReference>
<dbReference type="GO" id="GO:0003824">
    <property type="term" value="F:catalytic activity"/>
    <property type="evidence" value="ECO:0007669"/>
    <property type="project" value="InterPro"/>
</dbReference>